<dbReference type="NCBIfam" id="TIGR00702">
    <property type="entry name" value="YcaO-type kinase domain"/>
    <property type="match status" value="1"/>
</dbReference>
<accession>A0A5K7YSP5</accession>
<evidence type="ECO:0000259" key="1">
    <source>
        <dbReference type="PROSITE" id="PS51664"/>
    </source>
</evidence>
<dbReference type="KEGG" id="dalk:DSCA_32140"/>
<dbReference type="EMBL" id="AP021874">
    <property type="protein sequence ID" value="BBO69284.1"/>
    <property type="molecule type" value="Genomic_DNA"/>
</dbReference>
<name>A0A5K7YSP5_9BACT</name>
<reference evidence="2 3" key="1">
    <citation type="submission" date="2019-11" db="EMBL/GenBank/DDBJ databases">
        <title>Comparative genomics of hydrocarbon-degrading Desulfosarcina strains.</title>
        <authorList>
            <person name="Watanabe M."/>
            <person name="Kojima H."/>
            <person name="Fukui M."/>
        </authorList>
    </citation>
    <scope>NUCLEOTIDE SEQUENCE [LARGE SCALE GENOMIC DNA]</scope>
    <source>
        <strain evidence="2 3">PL12</strain>
    </source>
</reference>
<dbReference type="RefSeq" id="WP_155317344.1">
    <property type="nucleotide sequence ID" value="NZ_AP021874.1"/>
</dbReference>
<dbReference type="InterPro" id="IPR003776">
    <property type="entry name" value="YcaO-like_dom"/>
</dbReference>
<proteinExistence type="predicted"/>
<dbReference type="Gene3D" id="3.30.1330.230">
    <property type="match status" value="1"/>
</dbReference>
<evidence type="ECO:0000313" key="2">
    <source>
        <dbReference type="EMBL" id="BBO69284.1"/>
    </source>
</evidence>
<dbReference type="Proteomes" id="UP000427906">
    <property type="component" value="Chromosome"/>
</dbReference>
<dbReference type="Gene3D" id="3.30.160.660">
    <property type="match status" value="1"/>
</dbReference>
<keyword evidence="3" id="KW-1185">Reference proteome</keyword>
<dbReference type="AlphaFoldDB" id="A0A5K7YSP5"/>
<sequence length="438" mass="49751">MNLQNHVRNEFGKTDTPANTIAKITAGFDRLGYAIRYIPYQVADHIHWSQIHIDAIKLQCQGKGLTPELARASAHAELAERFSGGLFFQDFEEQVRFNMPALYGSQVNRFLNYEWLDGYVNSHQDNLKDGHLPIESLLRNQPHLFPEAVERIKNSQMARHWVDGYSLVQDKTVKVPINFIAYINASNGMAAGNTLEEALVQAACEVFERHTQIQVIKPELSVPTIDRATLENSRLKAMIDFYESENVEIILKDFSMEGRFPSIGVLFINHNLRPGRLEHQILVPGVSFNMDEALSRCLTEVMQGRNTLKIPSPGLDKPVSPRSRVENLYLLFKCCISQKDISFLEKGGTTVYRDSRSEDLFSEIEAIRKICQALETDFIVLNLTHPVLDFPVVRVVVPGISDFLPFVFKDILTSADTSPDSTWHGENYKQVMETFFQG</sequence>
<dbReference type="OrthoDB" id="5380721at2"/>
<feature type="domain" description="YcaO" evidence="1">
    <location>
        <begin position="62"/>
        <end position="438"/>
    </location>
</feature>
<protein>
    <recommendedName>
        <fullName evidence="1">YcaO domain-containing protein</fullName>
    </recommendedName>
</protein>
<gene>
    <name evidence="2" type="ORF">DSCA_32140</name>
</gene>
<dbReference type="PROSITE" id="PS51664">
    <property type="entry name" value="YCAO"/>
    <property type="match status" value="1"/>
</dbReference>
<organism evidence="2 3">
    <name type="scientific">Desulfosarcina alkanivorans</name>
    <dbReference type="NCBI Taxonomy" id="571177"/>
    <lineage>
        <taxon>Bacteria</taxon>
        <taxon>Pseudomonadati</taxon>
        <taxon>Thermodesulfobacteriota</taxon>
        <taxon>Desulfobacteria</taxon>
        <taxon>Desulfobacterales</taxon>
        <taxon>Desulfosarcinaceae</taxon>
        <taxon>Desulfosarcina</taxon>
    </lineage>
</organism>
<dbReference type="PANTHER" id="PTHR37809">
    <property type="entry name" value="RIBOSOMAL PROTEIN S12 METHYLTHIOTRANSFERASE ACCESSORY FACTOR YCAO"/>
    <property type="match status" value="1"/>
</dbReference>
<evidence type="ECO:0000313" key="3">
    <source>
        <dbReference type="Proteomes" id="UP000427906"/>
    </source>
</evidence>
<dbReference type="Pfam" id="PF02624">
    <property type="entry name" value="YcaO"/>
    <property type="match status" value="1"/>
</dbReference>
<dbReference type="Gene3D" id="3.30.40.250">
    <property type="match status" value="1"/>
</dbReference>
<dbReference type="PANTHER" id="PTHR37809:SF1">
    <property type="entry name" value="RIBOSOMAL PROTEIN S12 METHYLTHIOTRANSFERASE ACCESSORY FACTOR YCAO"/>
    <property type="match status" value="1"/>
</dbReference>